<dbReference type="Proteomes" id="UP000063718">
    <property type="component" value="Unassembled WGS sequence"/>
</dbReference>
<dbReference type="PIRSF" id="PIRSF000349">
    <property type="entry name" value="SODismutase"/>
    <property type="match status" value="1"/>
</dbReference>
<evidence type="ECO:0000256" key="5">
    <source>
        <dbReference type="PIRSR" id="PIRSR000349-1"/>
    </source>
</evidence>
<evidence type="ECO:0000259" key="8">
    <source>
        <dbReference type="Pfam" id="PF02777"/>
    </source>
</evidence>
<dbReference type="FunFam" id="3.55.40.20:FF:000004">
    <property type="entry name" value="Superoxide dismutase [Fe]"/>
    <property type="match status" value="1"/>
</dbReference>
<name>A0A0S6UB01_NEOTH</name>
<dbReference type="RefSeq" id="WP_011393416.1">
    <property type="nucleotide sequence ID" value="NZ_DF238840.1"/>
</dbReference>
<feature type="binding site" evidence="5">
    <location>
        <position position="90"/>
    </location>
    <ligand>
        <name>Mn(2+)</name>
        <dbReference type="ChEBI" id="CHEBI:29035"/>
    </ligand>
</feature>
<proteinExistence type="inferred from homology"/>
<feature type="domain" description="Manganese/iron superoxide dismutase N-terminal" evidence="7">
    <location>
        <begin position="18"/>
        <end position="98"/>
    </location>
</feature>
<dbReference type="EMBL" id="DF238840">
    <property type="protein sequence ID" value="GAF25080.1"/>
    <property type="molecule type" value="Genomic_DNA"/>
</dbReference>
<feature type="binding site" evidence="5">
    <location>
        <position position="42"/>
    </location>
    <ligand>
        <name>Mn(2+)</name>
        <dbReference type="ChEBI" id="CHEBI:29035"/>
    </ligand>
</feature>
<dbReference type="PANTHER" id="PTHR11404:SF6">
    <property type="entry name" value="SUPEROXIDE DISMUTASE [MN], MITOCHONDRIAL"/>
    <property type="match status" value="1"/>
</dbReference>
<evidence type="ECO:0000313" key="9">
    <source>
        <dbReference type="EMBL" id="GAF25080.1"/>
    </source>
</evidence>
<dbReference type="PRINTS" id="PR01703">
    <property type="entry name" value="MNSODISMTASE"/>
</dbReference>
<evidence type="ECO:0000256" key="2">
    <source>
        <dbReference type="ARBA" id="ARBA00012682"/>
    </source>
</evidence>
<dbReference type="InterPro" id="IPR001189">
    <property type="entry name" value="Mn/Fe_SOD"/>
</dbReference>
<dbReference type="InterPro" id="IPR050265">
    <property type="entry name" value="Fe/Mn_Superoxide_Dismutase"/>
</dbReference>
<evidence type="ECO:0000256" key="6">
    <source>
        <dbReference type="RuleBase" id="RU000414"/>
    </source>
</evidence>
<comment type="catalytic activity">
    <reaction evidence="6">
        <text>2 superoxide + 2 H(+) = H2O2 + O2</text>
        <dbReference type="Rhea" id="RHEA:20696"/>
        <dbReference type="ChEBI" id="CHEBI:15378"/>
        <dbReference type="ChEBI" id="CHEBI:15379"/>
        <dbReference type="ChEBI" id="CHEBI:16240"/>
        <dbReference type="ChEBI" id="CHEBI:18421"/>
        <dbReference type="EC" id="1.15.1.1"/>
    </reaction>
</comment>
<feature type="binding site" evidence="5">
    <location>
        <position position="174"/>
    </location>
    <ligand>
        <name>Mn(2+)</name>
        <dbReference type="ChEBI" id="CHEBI:29035"/>
    </ligand>
</feature>
<evidence type="ECO:0000259" key="7">
    <source>
        <dbReference type="Pfam" id="PF00081"/>
    </source>
</evidence>
<dbReference type="InterPro" id="IPR036324">
    <property type="entry name" value="Mn/Fe_SOD_N_sf"/>
</dbReference>
<dbReference type="InterPro" id="IPR036314">
    <property type="entry name" value="SOD_C_sf"/>
</dbReference>
<dbReference type="PROSITE" id="PS00088">
    <property type="entry name" value="SOD_MN"/>
    <property type="match status" value="1"/>
</dbReference>
<evidence type="ECO:0000256" key="4">
    <source>
        <dbReference type="ARBA" id="ARBA00023002"/>
    </source>
</evidence>
<dbReference type="FunFam" id="1.10.287.990:FF:000001">
    <property type="entry name" value="Superoxide dismutase"/>
    <property type="match status" value="1"/>
</dbReference>
<dbReference type="Pfam" id="PF02777">
    <property type="entry name" value="Sod_Fe_C"/>
    <property type="match status" value="1"/>
</dbReference>
<organism evidence="9">
    <name type="scientific">Moorella thermoacetica Y72</name>
    <dbReference type="NCBI Taxonomy" id="1325331"/>
    <lineage>
        <taxon>Bacteria</taxon>
        <taxon>Bacillati</taxon>
        <taxon>Bacillota</taxon>
        <taxon>Clostridia</taxon>
        <taxon>Neomoorellales</taxon>
        <taxon>Neomoorellaceae</taxon>
        <taxon>Neomoorella</taxon>
    </lineage>
</organism>
<comment type="similarity">
    <text evidence="1 6">Belongs to the iron/manganese superoxide dismutase family.</text>
</comment>
<dbReference type="AlphaFoldDB" id="A0A0S6UB01"/>
<feature type="binding site" evidence="5">
    <location>
        <position position="178"/>
    </location>
    <ligand>
        <name>Mn(2+)</name>
        <dbReference type="ChEBI" id="CHEBI:29035"/>
    </ligand>
</feature>
<dbReference type="InterPro" id="IPR019833">
    <property type="entry name" value="Mn/Fe_SOD_BS"/>
</dbReference>
<reference evidence="9" key="1">
    <citation type="journal article" date="2014" name="Gene">
        <title>Genome-guided analysis of transformation efficiency and carbon dioxide assimilation by Moorella thermoacetica Y72.</title>
        <authorList>
            <person name="Tsukahara K."/>
            <person name="Kita A."/>
            <person name="Nakashimada Y."/>
            <person name="Hoshino T."/>
            <person name="Murakami K."/>
        </authorList>
    </citation>
    <scope>NUCLEOTIDE SEQUENCE [LARGE SCALE GENOMIC DNA]</scope>
    <source>
        <strain evidence="9">Y72</strain>
    </source>
</reference>
<dbReference type="EC" id="1.15.1.1" evidence="2 6"/>
<evidence type="ECO:0000256" key="3">
    <source>
        <dbReference type="ARBA" id="ARBA00022723"/>
    </source>
</evidence>
<dbReference type="GO" id="GO:0004784">
    <property type="term" value="F:superoxide dismutase activity"/>
    <property type="evidence" value="ECO:0007669"/>
    <property type="project" value="UniProtKB-EC"/>
</dbReference>
<keyword evidence="4 6" id="KW-0560">Oxidoreductase</keyword>
<evidence type="ECO:0000256" key="1">
    <source>
        <dbReference type="ARBA" id="ARBA00008714"/>
    </source>
</evidence>
<keyword evidence="3 5" id="KW-0479">Metal-binding</keyword>
<dbReference type="Gene3D" id="3.55.40.20">
    <property type="entry name" value="Iron/manganese superoxide dismutase, C-terminal domain"/>
    <property type="match status" value="1"/>
</dbReference>
<dbReference type="Pfam" id="PF00081">
    <property type="entry name" value="Sod_Fe_N"/>
    <property type="match status" value="1"/>
</dbReference>
<accession>A0A0S6UB01</accession>
<dbReference type="GO" id="GO:0046872">
    <property type="term" value="F:metal ion binding"/>
    <property type="evidence" value="ECO:0007669"/>
    <property type="project" value="UniProtKB-KW"/>
</dbReference>
<dbReference type="Gene3D" id="1.10.287.990">
    <property type="entry name" value="Fe,Mn superoxide dismutase (SOD) domain"/>
    <property type="match status" value="1"/>
</dbReference>
<dbReference type="InterPro" id="IPR019832">
    <property type="entry name" value="Mn/Fe_SOD_C"/>
</dbReference>
<protein>
    <recommendedName>
        <fullName evidence="2 6">Superoxide dismutase</fullName>
        <ecNumber evidence="2 6">1.15.1.1</ecNumber>
    </recommendedName>
</protein>
<dbReference type="SUPFAM" id="SSF54719">
    <property type="entry name" value="Fe,Mn superoxide dismutase (SOD), C-terminal domain"/>
    <property type="match status" value="1"/>
</dbReference>
<feature type="domain" description="Manganese/iron superoxide dismutase C-terminal" evidence="8">
    <location>
        <begin position="109"/>
        <end position="207"/>
    </location>
</feature>
<dbReference type="GeneID" id="45617959"/>
<dbReference type="SUPFAM" id="SSF46609">
    <property type="entry name" value="Fe,Mn superoxide dismutase (SOD), N-terminal domain"/>
    <property type="match status" value="1"/>
</dbReference>
<gene>
    <name evidence="9" type="ORF">MTY_0409</name>
</gene>
<comment type="function">
    <text evidence="6">Destroys radicals which are normally produced within the cells and which are toxic to biological systems.</text>
</comment>
<dbReference type="InterPro" id="IPR019831">
    <property type="entry name" value="Mn/Fe_SOD_N"/>
</dbReference>
<sequence>MEEAQNFWLSPPVPPGGHRLPPLPYPYNALEPVISERQLRIHHDRHHLAYVEGLNKAELKMVEARQKGDFALVKHWERELAFHGSGHILHSIYWTVMAPWSGSGPGSLVREKITSYFGSISAFQEQFTRAATDVEGSGWALLVWQPAWGRLEILMAEKHQDLTQWGAIPILVLDVWEHAYYLDYQNRRADYIKAWWQLVNWPEVERRLQMALPAGMPLTLSGYLNP</sequence>
<dbReference type="PANTHER" id="PTHR11404">
    <property type="entry name" value="SUPEROXIDE DISMUTASE 2"/>
    <property type="match status" value="1"/>
</dbReference>